<evidence type="ECO:0000313" key="2">
    <source>
        <dbReference type="Proteomes" id="UP000521872"/>
    </source>
</evidence>
<protein>
    <submittedName>
        <fullName evidence="1">Uncharacterized protein</fullName>
    </submittedName>
</protein>
<dbReference type="AlphaFoldDB" id="A0A8H4VPM9"/>
<evidence type="ECO:0000313" key="1">
    <source>
        <dbReference type="EMBL" id="KAF4615750.1"/>
    </source>
</evidence>
<dbReference type="EMBL" id="JAACJL010000033">
    <property type="protein sequence ID" value="KAF4615750.1"/>
    <property type="molecule type" value="Genomic_DNA"/>
</dbReference>
<name>A0A8H4VPM9_9AGAR</name>
<proteinExistence type="predicted"/>
<accession>A0A8H4VPM9</accession>
<comment type="caution">
    <text evidence="1">The sequence shown here is derived from an EMBL/GenBank/DDBJ whole genome shotgun (WGS) entry which is preliminary data.</text>
</comment>
<reference evidence="1 2" key="1">
    <citation type="submission" date="2019-12" db="EMBL/GenBank/DDBJ databases">
        <authorList>
            <person name="Floudas D."/>
            <person name="Bentzer J."/>
            <person name="Ahren D."/>
            <person name="Johansson T."/>
            <person name="Persson P."/>
            <person name="Tunlid A."/>
        </authorList>
    </citation>
    <scope>NUCLEOTIDE SEQUENCE [LARGE SCALE GENOMIC DNA]</scope>
    <source>
        <strain evidence="1 2">CBS 102.39</strain>
    </source>
</reference>
<gene>
    <name evidence="1" type="ORF">D9613_012405</name>
</gene>
<keyword evidence="2" id="KW-1185">Reference proteome</keyword>
<organism evidence="1 2">
    <name type="scientific">Agrocybe pediades</name>
    <dbReference type="NCBI Taxonomy" id="84607"/>
    <lineage>
        <taxon>Eukaryota</taxon>
        <taxon>Fungi</taxon>
        <taxon>Dikarya</taxon>
        <taxon>Basidiomycota</taxon>
        <taxon>Agaricomycotina</taxon>
        <taxon>Agaricomycetes</taxon>
        <taxon>Agaricomycetidae</taxon>
        <taxon>Agaricales</taxon>
        <taxon>Agaricineae</taxon>
        <taxon>Strophariaceae</taxon>
        <taxon>Agrocybe</taxon>
    </lineage>
</organism>
<dbReference type="Proteomes" id="UP000521872">
    <property type="component" value="Unassembled WGS sequence"/>
</dbReference>
<sequence length="125" mass="13799">MSYLKTSTDLGTPETRGTRLFRCSTLHRQPTFRPTFPFLFRILDVIVIVTQSGDEPHELSCDNCPSVFVPTVLLWAETVPTIQGLIPEAQQDLVRVCSSTALCLDTCSVIAPGPGPVTNNHRNRS</sequence>